<dbReference type="InterPro" id="IPR004489">
    <property type="entry name" value="Succ_DH/fum_Rdtase_Fe-S"/>
</dbReference>
<dbReference type="InterPro" id="IPR009051">
    <property type="entry name" value="Helical_ferredxn"/>
</dbReference>
<evidence type="ECO:0000256" key="5">
    <source>
        <dbReference type="ARBA" id="ARBA00022485"/>
    </source>
</evidence>
<evidence type="ECO:0000256" key="10">
    <source>
        <dbReference type="ARBA" id="ARBA00023004"/>
    </source>
</evidence>
<dbReference type="NCBIfam" id="TIGR00384">
    <property type="entry name" value="dhsB"/>
    <property type="match status" value="1"/>
</dbReference>
<sequence>MKLTIEVWRQEDTTTKGRFVTYQVDDATPEMSLPELLDRLNDQLVTAGEEPIAFDTDCREGICGTCGITVNGVPHGKVPNTPTCRQNLRSYDDGEHLKLEPFRAASFPVVRDLVVDRSALDRVIASGGYVSVDAGTAPDADTRQIPFKVAEQALDFSACIGCGACIAACPNGAAHLFAGALLSHMSTLPQGKPERSKRARGVVATTEEEFGPCSVYAECVEVCPAGIPISAISAVNREAARAAIRRNKDN</sequence>
<keyword evidence="12" id="KW-0003">3Fe-4S</keyword>
<dbReference type="AlphaFoldDB" id="A0A3N4A0U0"/>
<keyword evidence="5" id="KW-0004">4Fe-4S</keyword>
<evidence type="ECO:0000256" key="9">
    <source>
        <dbReference type="ARBA" id="ARBA00023002"/>
    </source>
</evidence>
<keyword evidence="16" id="KW-1185">Reference proteome</keyword>
<evidence type="ECO:0000256" key="8">
    <source>
        <dbReference type="ARBA" id="ARBA00022723"/>
    </source>
</evidence>
<comment type="cofactor">
    <cofactor evidence="1">
        <name>[3Fe-4S] cluster</name>
        <dbReference type="ChEBI" id="CHEBI:21137"/>
    </cofactor>
</comment>
<dbReference type="InterPro" id="IPR025192">
    <property type="entry name" value="Succ_DH/fum_Rdtase_N"/>
</dbReference>
<evidence type="ECO:0000256" key="3">
    <source>
        <dbReference type="ARBA" id="ARBA00009433"/>
    </source>
</evidence>
<dbReference type="GO" id="GO:0051539">
    <property type="term" value="F:4 iron, 4 sulfur cluster binding"/>
    <property type="evidence" value="ECO:0007669"/>
    <property type="project" value="UniProtKB-KW"/>
</dbReference>
<evidence type="ECO:0000256" key="11">
    <source>
        <dbReference type="ARBA" id="ARBA00023014"/>
    </source>
</evidence>
<evidence type="ECO:0000256" key="13">
    <source>
        <dbReference type="ARBA" id="ARBA00034078"/>
    </source>
</evidence>
<dbReference type="SUPFAM" id="SSF46548">
    <property type="entry name" value="alpha-helical ferredoxin"/>
    <property type="match status" value="1"/>
</dbReference>
<dbReference type="PROSITE" id="PS51379">
    <property type="entry name" value="4FE4S_FER_2"/>
    <property type="match status" value="1"/>
</dbReference>
<dbReference type="Gene3D" id="3.10.20.30">
    <property type="match status" value="1"/>
</dbReference>
<dbReference type="InterPro" id="IPR036010">
    <property type="entry name" value="2Fe-2S_ferredoxin-like_sf"/>
</dbReference>
<comment type="caution">
    <text evidence="15">The sequence shown here is derived from an EMBL/GenBank/DDBJ whole genome shotgun (WGS) entry which is preliminary data.</text>
</comment>
<dbReference type="GO" id="GO:0051537">
    <property type="term" value="F:2 iron, 2 sulfur cluster binding"/>
    <property type="evidence" value="ECO:0007669"/>
    <property type="project" value="UniProtKB-KW"/>
</dbReference>
<dbReference type="GO" id="GO:0006099">
    <property type="term" value="P:tricarboxylic acid cycle"/>
    <property type="evidence" value="ECO:0007669"/>
    <property type="project" value="UniProtKB-KW"/>
</dbReference>
<protein>
    <recommendedName>
        <fullName evidence="4">succinate dehydrogenase</fullName>
        <ecNumber evidence="4">1.3.5.1</ecNumber>
    </recommendedName>
</protein>
<dbReference type="OrthoDB" id="9804391at2"/>
<evidence type="ECO:0000313" key="16">
    <source>
        <dbReference type="Proteomes" id="UP000270616"/>
    </source>
</evidence>
<evidence type="ECO:0000256" key="12">
    <source>
        <dbReference type="ARBA" id="ARBA00023291"/>
    </source>
</evidence>
<evidence type="ECO:0000256" key="1">
    <source>
        <dbReference type="ARBA" id="ARBA00001927"/>
    </source>
</evidence>
<dbReference type="EC" id="1.3.5.1" evidence="4"/>
<gene>
    <name evidence="15" type="ORF">EDL96_01120</name>
</gene>
<comment type="cofactor">
    <cofactor evidence="13">
        <name>[2Fe-2S] cluster</name>
        <dbReference type="ChEBI" id="CHEBI:190135"/>
    </cofactor>
</comment>
<organism evidence="15 16">
    <name type="scientific">Kocuria soli</name>
    <dbReference type="NCBI Taxonomy" id="2485125"/>
    <lineage>
        <taxon>Bacteria</taxon>
        <taxon>Bacillati</taxon>
        <taxon>Actinomycetota</taxon>
        <taxon>Actinomycetes</taxon>
        <taxon>Micrococcales</taxon>
        <taxon>Micrococcaceae</taxon>
        <taxon>Kocuria</taxon>
    </lineage>
</organism>
<accession>A0A3N4A0U0</accession>
<keyword evidence="7" id="KW-0001">2Fe-2S</keyword>
<dbReference type="PROSITE" id="PS00197">
    <property type="entry name" value="2FE2S_FER_1"/>
    <property type="match status" value="1"/>
</dbReference>
<dbReference type="PROSITE" id="PS00198">
    <property type="entry name" value="4FE4S_FER_1"/>
    <property type="match status" value="1"/>
</dbReference>
<keyword evidence="8" id="KW-0479">Metal-binding</keyword>
<keyword evidence="6" id="KW-0816">Tricarboxylic acid cycle</keyword>
<dbReference type="GO" id="GO:0022904">
    <property type="term" value="P:respiratory electron transport chain"/>
    <property type="evidence" value="ECO:0007669"/>
    <property type="project" value="TreeGrafter"/>
</dbReference>
<dbReference type="Pfam" id="PF12838">
    <property type="entry name" value="Fer4_7"/>
    <property type="match status" value="1"/>
</dbReference>
<dbReference type="Proteomes" id="UP000270616">
    <property type="component" value="Unassembled WGS sequence"/>
</dbReference>
<feature type="domain" description="4Fe-4S ferredoxin-type" evidence="14">
    <location>
        <begin position="150"/>
        <end position="179"/>
    </location>
</feature>
<proteinExistence type="inferred from homology"/>
<dbReference type="Gene3D" id="1.10.1060.10">
    <property type="entry name" value="Alpha-helical ferredoxin"/>
    <property type="match status" value="1"/>
</dbReference>
<keyword evidence="9" id="KW-0560">Oxidoreductase</keyword>
<comment type="cofactor">
    <cofactor evidence="2">
        <name>[4Fe-4S] cluster</name>
        <dbReference type="ChEBI" id="CHEBI:49883"/>
    </cofactor>
</comment>
<dbReference type="PANTHER" id="PTHR11921:SF41">
    <property type="entry name" value="SUCCINATE DEHYDROGENASE"/>
    <property type="match status" value="1"/>
</dbReference>
<dbReference type="EMBL" id="RKMF01000001">
    <property type="protein sequence ID" value="ROZ65714.1"/>
    <property type="molecule type" value="Genomic_DNA"/>
</dbReference>
<dbReference type="Pfam" id="PF13085">
    <property type="entry name" value="Fer2_3"/>
    <property type="match status" value="1"/>
</dbReference>
<dbReference type="InterPro" id="IPR006058">
    <property type="entry name" value="2Fe2S_fd_BS"/>
</dbReference>
<comment type="similarity">
    <text evidence="3">Belongs to the succinate dehydrogenase/fumarate reductase iron-sulfur protein family.</text>
</comment>
<dbReference type="GO" id="GO:0009055">
    <property type="term" value="F:electron transfer activity"/>
    <property type="evidence" value="ECO:0007669"/>
    <property type="project" value="InterPro"/>
</dbReference>
<dbReference type="PANTHER" id="PTHR11921">
    <property type="entry name" value="SUCCINATE DEHYDROGENASE IRON-SULFUR PROTEIN"/>
    <property type="match status" value="1"/>
</dbReference>
<dbReference type="InterPro" id="IPR017900">
    <property type="entry name" value="4Fe4S_Fe_S_CS"/>
</dbReference>
<evidence type="ECO:0000259" key="14">
    <source>
        <dbReference type="PROSITE" id="PS51379"/>
    </source>
</evidence>
<dbReference type="RefSeq" id="WP_123823606.1">
    <property type="nucleotide sequence ID" value="NZ_RKMF01000001.1"/>
</dbReference>
<name>A0A3N4A0U0_9MICC</name>
<dbReference type="InterPro" id="IPR012675">
    <property type="entry name" value="Beta-grasp_dom_sf"/>
</dbReference>
<evidence type="ECO:0000256" key="4">
    <source>
        <dbReference type="ARBA" id="ARBA00012792"/>
    </source>
</evidence>
<keyword evidence="11" id="KW-0411">Iron-sulfur</keyword>
<dbReference type="GO" id="GO:0051538">
    <property type="term" value="F:3 iron, 4 sulfur cluster binding"/>
    <property type="evidence" value="ECO:0007669"/>
    <property type="project" value="UniProtKB-KW"/>
</dbReference>
<dbReference type="NCBIfam" id="NF005746">
    <property type="entry name" value="PRK07570.1"/>
    <property type="match status" value="1"/>
</dbReference>
<dbReference type="GO" id="GO:0046872">
    <property type="term" value="F:metal ion binding"/>
    <property type="evidence" value="ECO:0007669"/>
    <property type="project" value="UniProtKB-KW"/>
</dbReference>
<evidence type="ECO:0000256" key="2">
    <source>
        <dbReference type="ARBA" id="ARBA00001966"/>
    </source>
</evidence>
<dbReference type="SUPFAM" id="SSF54292">
    <property type="entry name" value="2Fe-2S ferredoxin-like"/>
    <property type="match status" value="1"/>
</dbReference>
<keyword evidence="10" id="KW-0408">Iron</keyword>
<dbReference type="GO" id="GO:0008177">
    <property type="term" value="F:succinate dehydrogenase (quinone) activity"/>
    <property type="evidence" value="ECO:0007669"/>
    <property type="project" value="UniProtKB-EC"/>
</dbReference>
<evidence type="ECO:0000256" key="7">
    <source>
        <dbReference type="ARBA" id="ARBA00022714"/>
    </source>
</evidence>
<dbReference type="InterPro" id="IPR017896">
    <property type="entry name" value="4Fe4S_Fe-S-bd"/>
</dbReference>
<reference evidence="15 16" key="1">
    <citation type="submission" date="2018-10" db="EMBL/GenBank/DDBJ databases">
        <title>Kocuria sp. M5W7-7, whole genome shotgun sequence.</title>
        <authorList>
            <person name="Tuo L."/>
        </authorList>
    </citation>
    <scope>NUCLEOTIDE SEQUENCE [LARGE SCALE GENOMIC DNA]</scope>
    <source>
        <strain evidence="15 16">M5W7-7</strain>
    </source>
</reference>
<dbReference type="InterPro" id="IPR050573">
    <property type="entry name" value="SDH/FRD_Iron-Sulfur"/>
</dbReference>
<evidence type="ECO:0000313" key="15">
    <source>
        <dbReference type="EMBL" id="ROZ65714.1"/>
    </source>
</evidence>
<evidence type="ECO:0000256" key="6">
    <source>
        <dbReference type="ARBA" id="ARBA00022532"/>
    </source>
</evidence>